<name>A0A9P1CKC3_9DINO</name>
<protein>
    <recommendedName>
        <fullName evidence="1">Integrase catalytic domain-containing protein</fullName>
    </recommendedName>
</protein>
<comment type="caution">
    <text evidence="2">The sequence shown here is derived from an EMBL/GenBank/DDBJ whole genome shotgun (WGS) entry which is preliminary data.</text>
</comment>
<dbReference type="EMBL" id="CAMXCT020001691">
    <property type="protein sequence ID" value="CAL1145633.1"/>
    <property type="molecule type" value="Genomic_DNA"/>
</dbReference>
<dbReference type="SUPFAM" id="SSF53098">
    <property type="entry name" value="Ribonuclease H-like"/>
    <property type="match status" value="1"/>
</dbReference>
<reference evidence="2" key="1">
    <citation type="submission" date="2022-10" db="EMBL/GenBank/DDBJ databases">
        <authorList>
            <person name="Chen Y."/>
            <person name="Dougan E. K."/>
            <person name="Chan C."/>
            <person name="Rhodes N."/>
            <person name="Thang M."/>
        </authorList>
    </citation>
    <scope>NUCLEOTIDE SEQUENCE</scope>
</reference>
<dbReference type="PROSITE" id="PS50994">
    <property type="entry name" value="INTEGRASE"/>
    <property type="match status" value="1"/>
</dbReference>
<dbReference type="Gene3D" id="3.30.420.10">
    <property type="entry name" value="Ribonuclease H-like superfamily/Ribonuclease H"/>
    <property type="match status" value="1"/>
</dbReference>
<keyword evidence="4" id="KW-1185">Reference proteome</keyword>
<dbReference type="GO" id="GO:0003676">
    <property type="term" value="F:nucleic acid binding"/>
    <property type="evidence" value="ECO:0007669"/>
    <property type="project" value="InterPro"/>
</dbReference>
<dbReference type="GO" id="GO:0015074">
    <property type="term" value="P:DNA integration"/>
    <property type="evidence" value="ECO:0007669"/>
    <property type="project" value="InterPro"/>
</dbReference>
<reference evidence="3 4" key="2">
    <citation type="submission" date="2024-05" db="EMBL/GenBank/DDBJ databases">
        <authorList>
            <person name="Chen Y."/>
            <person name="Shah S."/>
            <person name="Dougan E. K."/>
            <person name="Thang M."/>
            <person name="Chan C."/>
        </authorList>
    </citation>
    <scope>NUCLEOTIDE SEQUENCE [LARGE SCALE GENOMIC DNA]</scope>
</reference>
<dbReference type="Proteomes" id="UP001152797">
    <property type="component" value="Unassembled WGS sequence"/>
</dbReference>
<evidence type="ECO:0000313" key="4">
    <source>
        <dbReference type="Proteomes" id="UP001152797"/>
    </source>
</evidence>
<dbReference type="InterPro" id="IPR001584">
    <property type="entry name" value="Integrase_cat-core"/>
</dbReference>
<dbReference type="EMBL" id="CAMXCT030001691">
    <property type="protein sequence ID" value="CAL4779570.1"/>
    <property type="molecule type" value="Genomic_DNA"/>
</dbReference>
<evidence type="ECO:0000259" key="1">
    <source>
        <dbReference type="PROSITE" id="PS50994"/>
    </source>
</evidence>
<evidence type="ECO:0000313" key="2">
    <source>
        <dbReference type="EMBL" id="CAI3992258.1"/>
    </source>
</evidence>
<dbReference type="EMBL" id="CAMXCT010001691">
    <property type="protein sequence ID" value="CAI3992258.1"/>
    <property type="molecule type" value="Genomic_DNA"/>
</dbReference>
<gene>
    <name evidence="2" type="ORF">C1SCF055_LOCUS19101</name>
</gene>
<organism evidence="2">
    <name type="scientific">Cladocopium goreaui</name>
    <dbReference type="NCBI Taxonomy" id="2562237"/>
    <lineage>
        <taxon>Eukaryota</taxon>
        <taxon>Sar</taxon>
        <taxon>Alveolata</taxon>
        <taxon>Dinophyceae</taxon>
        <taxon>Suessiales</taxon>
        <taxon>Symbiodiniaceae</taxon>
        <taxon>Cladocopium</taxon>
    </lineage>
</organism>
<evidence type="ECO:0000313" key="3">
    <source>
        <dbReference type="EMBL" id="CAL4779570.1"/>
    </source>
</evidence>
<proteinExistence type="predicted"/>
<feature type="domain" description="Integrase catalytic" evidence="1">
    <location>
        <begin position="84"/>
        <end position="252"/>
    </location>
</feature>
<accession>A0A9P1CKC3</accession>
<dbReference type="InterPro" id="IPR012337">
    <property type="entry name" value="RNaseH-like_sf"/>
</dbReference>
<dbReference type="AlphaFoldDB" id="A0A9P1CKC3"/>
<dbReference type="OrthoDB" id="439097at2759"/>
<sequence length="981" mass="109773">MEIKHLALLTFLVITYVKVLVELFHLKTNLVQTYQALRRIHQNLGHPSNQDLARHLKLSGAGDIAVKAAHSLRCETCARHTGPGTRRPAKMVRALDFNQEVCLDTLNLFDSEHKKIETLSILDMATGYHVVKKISGKKSANLLKDFMEGWVNWAGPPMRVTVDQERGFLKEFTDGLDMLGCQSRVIAGQAHWQQGAVERQGQWYRAIWDKTIAHVVPSHDEVDYTLAMVNSAKNNLRRSHGYSPAQWLFGAEPRLGDAMLDENEELYQLEELRSNDEIWRRKQQIRYAARMAFIQSQTESAVKRALLGRSRVAPEEFTAGDYVYIYRVDKTAGGKARQRQNVGEWIGPGVVIGKEGSSFWVSRGGRCVLCAPEHLRPAESEELGAAFQTRALKEDLMKVVSNLEDEDDEEVFADATGAVALDKRAAPSDFVPERRMRTKGIVRMLKRELPDGGPEQPDRPAPALLQEREAQEGDQQNEPDIEELLDRAQEAMVVERRVPRCLIKQQDKEVRWEDIPESERPLFIEAEKKQWQEHLHYEAVRVHPPGDADLLRRKVPADRILRARFAYRDKNVAKRREDPGVPAKAKARLCVGGHMDPDLKRGEVTTEAPTASKTSLFTLLYLASQLGWRLAAGVEPGSLIEIVKGVFGLSNSPRLWWDKLAAELLSLEIVIGNEVLKLKHHQFDPCLFLLRDQHGEGNLRGAMVTHVDDLLIAAPAGEMTELQQSLSKIFPISDWEADEFEYTGNHQAEGWHYRGPPEGLCQLAARDGQADEVTVKDNMSTVGALSWLAAQSRPDLQAGEEPLRFTKLADDPGQLVLLVFHDAAWANAPPDPAVADAADLEEAQGHGVYSQLGHILILTTKDALAGKPSTFAAETMSALGGWEDGLAFRSYVSSAINPGASGEDEARELFPIVSLTDCKSLYDNVHRLGGPRAPSEKRLIVDLMALRRMVTDEDRRWASELPGNKTFRLMSLSQFAAKQLL</sequence>
<dbReference type="InterPro" id="IPR036397">
    <property type="entry name" value="RNaseH_sf"/>
</dbReference>
<feature type="non-terminal residue" evidence="2">
    <location>
        <position position="981"/>
    </location>
</feature>